<evidence type="ECO:0000256" key="7">
    <source>
        <dbReference type="ARBA" id="ARBA00023052"/>
    </source>
</evidence>
<accession>A0ABS4U075</accession>
<comment type="cofactor">
    <cofactor evidence="10">
        <name>thiamine diphosphate</name>
        <dbReference type="ChEBI" id="CHEBI:58937"/>
    </cofactor>
    <text evidence="10">Binds 1 thiamine pyrophosphate per subunit.</text>
</comment>
<keyword evidence="7 10" id="KW-0786">Thiamine pyrophosphate</keyword>
<evidence type="ECO:0000256" key="5">
    <source>
        <dbReference type="ARBA" id="ARBA00022723"/>
    </source>
</evidence>
<protein>
    <recommendedName>
        <fullName evidence="3 9">Transketolase</fullName>
        <ecNumber evidence="3 9">2.2.1.1</ecNumber>
    </recommendedName>
</protein>
<name>A0ABS4U075_9PSEU</name>
<keyword evidence="5 10" id="KW-0479">Metal-binding</keyword>
<dbReference type="PANTHER" id="PTHR43522">
    <property type="entry name" value="TRANSKETOLASE"/>
    <property type="match status" value="1"/>
</dbReference>
<evidence type="ECO:0000256" key="2">
    <source>
        <dbReference type="ARBA" id="ARBA00011738"/>
    </source>
</evidence>
<evidence type="ECO:0000313" key="13">
    <source>
        <dbReference type="Proteomes" id="UP001519332"/>
    </source>
</evidence>
<evidence type="ECO:0000256" key="6">
    <source>
        <dbReference type="ARBA" id="ARBA00022842"/>
    </source>
</evidence>
<dbReference type="SMART" id="SM00861">
    <property type="entry name" value="Transket_pyr"/>
    <property type="match status" value="1"/>
</dbReference>
<evidence type="ECO:0000256" key="1">
    <source>
        <dbReference type="ARBA" id="ARBA00007131"/>
    </source>
</evidence>
<comment type="function">
    <text evidence="10">Catalyzes the transfer of a two-carbon ketol group from a ketose donor to an aldose acceptor, via a covalent intermediate with the cofactor thiamine pyrophosphate.</text>
</comment>
<dbReference type="PROSITE" id="PS00802">
    <property type="entry name" value="TRANSKETOLASE_2"/>
    <property type="match status" value="1"/>
</dbReference>
<dbReference type="InterPro" id="IPR049557">
    <property type="entry name" value="Transketolase_CS"/>
</dbReference>
<evidence type="ECO:0000256" key="4">
    <source>
        <dbReference type="ARBA" id="ARBA00022679"/>
    </source>
</evidence>
<dbReference type="Proteomes" id="UP001519332">
    <property type="component" value="Unassembled WGS sequence"/>
</dbReference>
<organism evidence="12 13">
    <name type="scientific">Kibdelosporangium banguiense</name>
    <dbReference type="NCBI Taxonomy" id="1365924"/>
    <lineage>
        <taxon>Bacteria</taxon>
        <taxon>Bacillati</taxon>
        <taxon>Actinomycetota</taxon>
        <taxon>Actinomycetes</taxon>
        <taxon>Pseudonocardiales</taxon>
        <taxon>Pseudonocardiaceae</taxon>
        <taxon>Kibdelosporangium</taxon>
    </lineage>
</organism>
<gene>
    <name evidence="12" type="ORF">JOF56_010447</name>
</gene>
<keyword evidence="6 10" id="KW-0460">Magnesium</keyword>
<evidence type="ECO:0000256" key="9">
    <source>
        <dbReference type="NCBIfam" id="TIGR00232"/>
    </source>
</evidence>
<dbReference type="Pfam" id="PF02779">
    <property type="entry name" value="Transket_pyr"/>
    <property type="match status" value="1"/>
</dbReference>
<keyword evidence="4 10" id="KW-0808">Transferase</keyword>
<dbReference type="PROSITE" id="PS00801">
    <property type="entry name" value="TRANSKETOLASE_1"/>
    <property type="match status" value="1"/>
</dbReference>
<comment type="subunit">
    <text evidence="2 10">Homodimer.</text>
</comment>
<dbReference type="Gene3D" id="3.40.50.970">
    <property type="match status" value="2"/>
</dbReference>
<dbReference type="SUPFAM" id="SSF52922">
    <property type="entry name" value="TK C-terminal domain-like"/>
    <property type="match status" value="1"/>
</dbReference>
<dbReference type="RefSeq" id="WP_209646734.1">
    <property type="nucleotide sequence ID" value="NZ_JAGINW010000001.1"/>
</dbReference>
<dbReference type="InterPro" id="IPR033247">
    <property type="entry name" value="Transketolase_fam"/>
</dbReference>
<evidence type="ECO:0000256" key="3">
    <source>
        <dbReference type="ARBA" id="ARBA00013152"/>
    </source>
</evidence>
<dbReference type="Gene3D" id="3.40.50.920">
    <property type="match status" value="1"/>
</dbReference>
<dbReference type="Pfam" id="PF22613">
    <property type="entry name" value="Transketolase_C_1"/>
    <property type="match status" value="1"/>
</dbReference>
<dbReference type="PANTHER" id="PTHR43522:SF2">
    <property type="entry name" value="TRANSKETOLASE 1-RELATED"/>
    <property type="match status" value="1"/>
</dbReference>
<dbReference type="CDD" id="cd07033">
    <property type="entry name" value="TPP_PYR_DXS_TK_like"/>
    <property type="match status" value="1"/>
</dbReference>
<comment type="similarity">
    <text evidence="1 10">Belongs to the transketolase family.</text>
</comment>
<dbReference type="InterPro" id="IPR005478">
    <property type="entry name" value="Transketolase_bac-like"/>
</dbReference>
<dbReference type="GO" id="GO:0004802">
    <property type="term" value="F:transketolase activity"/>
    <property type="evidence" value="ECO:0007669"/>
    <property type="project" value="UniProtKB-EC"/>
</dbReference>
<dbReference type="CDD" id="cd02012">
    <property type="entry name" value="TPP_TK"/>
    <property type="match status" value="1"/>
</dbReference>
<dbReference type="SUPFAM" id="SSF52518">
    <property type="entry name" value="Thiamin diphosphate-binding fold (THDP-binding)"/>
    <property type="match status" value="2"/>
</dbReference>
<evidence type="ECO:0000313" key="12">
    <source>
        <dbReference type="EMBL" id="MBP2330062.1"/>
    </source>
</evidence>
<evidence type="ECO:0000256" key="10">
    <source>
        <dbReference type="RuleBase" id="RU004996"/>
    </source>
</evidence>
<dbReference type="InterPro" id="IPR005475">
    <property type="entry name" value="Transketolase-like_Pyr-bd"/>
</dbReference>
<feature type="domain" description="Transketolase-like pyrimidine-binding" evidence="11">
    <location>
        <begin position="374"/>
        <end position="554"/>
    </location>
</feature>
<dbReference type="Pfam" id="PF00456">
    <property type="entry name" value="Transketolase_N"/>
    <property type="match status" value="1"/>
</dbReference>
<sequence>MSVDDITRLTTANVPADWTDLDKRAVDTIRVLAAEAVQNAGNGHPGTAMSLAPVAYALFQRVMRHDPADPDWIGRDRFVLSAGHSSLTLYLQLFTAGYGLEIEDIEHLRKWGSKTPGHPEHGHTRGVEMTTGPLGQGLASAVGMAMAARRERGLFDPDAAPGQSPFDHDIFVIASDGDIEEGVTSEASSLAGTQRLGNLTVIYDDNKISIEDDTTIALSEDTAKRYESYGWHVQVVESGENVTGILEALANAKAETGRPSFILLRTIIGFPAPTKMNTGKAHGAALGDDEVAEIKKILGFDPEQKFVVEPEVLAHTREVVKRGEQAKAQWRPKFDAWAQANPERKELLDRLTARELPEGWAEKLPTWQPDAKGLATRKASSEVLNALADVLPELWGGSADLAESNNTTMKGADSFGPADISTKEWNAQPYGRTLHFGVREHAMGSILNGIALHGPTRPYGGTFLVFSDYMRPAVRLGSLMKTSAIYVWTHDSIGLGEDGPTHQPIEHLAALRAIPGLTIVRPGDANETAAAWKATIERPEGPVGLALTRQNLPVLEGTDAEGVAKGGYVLADAANGTPQVVLIATGSELQIAVEARKVLEADGVATRVVSMPSVEWFDAQDAAYRDQVIPPAVRARVSVEAGIAQPWHRFVGDAGECVSIEHYGASADYQTLYREFGFTTEAVVDAARRSLQRVEEGK</sequence>
<evidence type="ECO:0000256" key="8">
    <source>
        <dbReference type="ARBA" id="ARBA00049473"/>
    </source>
</evidence>
<keyword evidence="13" id="KW-1185">Reference proteome</keyword>
<comment type="catalytic activity">
    <reaction evidence="8 10">
        <text>D-sedoheptulose 7-phosphate + D-glyceraldehyde 3-phosphate = aldehydo-D-ribose 5-phosphate + D-xylulose 5-phosphate</text>
        <dbReference type="Rhea" id="RHEA:10508"/>
        <dbReference type="ChEBI" id="CHEBI:57483"/>
        <dbReference type="ChEBI" id="CHEBI:57737"/>
        <dbReference type="ChEBI" id="CHEBI:58273"/>
        <dbReference type="ChEBI" id="CHEBI:59776"/>
        <dbReference type="EC" id="2.2.1.1"/>
    </reaction>
</comment>
<comment type="caution">
    <text evidence="12">The sequence shown here is derived from an EMBL/GenBank/DDBJ whole genome shotgun (WGS) entry which is preliminary data.</text>
</comment>
<dbReference type="InterPro" id="IPR020826">
    <property type="entry name" value="Transketolase_BS"/>
</dbReference>
<proteinExistence type="inferred from homology"/>
<dbReference type="InterPro" id="IPR005474">
    <property type="entry name" value="Transketolase_N"/>
</dbReference>
<keyword evidence="10" id="KW-0106">Calcium</keyword>
<reference evidence="12 13" key="1">
    <citation type="submission" date="2021-03" db="EMBL/GenBank/DDBJ databases">
        <title>Sequencing the genomes of 1000 actinobacteria strains.</title>
        <authorList>
            <person name="Klenk H.-P."/>
        </authorList>
    </citation>
    <scope>NUCLEOTIDE SEQUENCE [LARGE SCALE GENOMIC DNA]</scope>
    <source>
        <strain evidence="12 13">DSM 46670</strain>
    </source>
</reference>
<dbReference type="InterPro" id="IPR055152">
    <property type="entry name" value="Transketolase-like_C_2"/>
</dbReference>
<comment type="cofactor">
    <cofactor evidence="10">
        <name>Mg(2+)</name>
        <dbReference type="ChEBI" id="CHEBI:18420"/>
    </cofactor>
    <cofactor evidence="10">
        <name>Ca(2+)</name>
        <dbReference type="ChEBI" id="CHEBI:29108"/>
    </cofactor>
    <cofactor evidence="10">
        <name>Mn(2+)</name>
        <dbReference type="ChEBI" id="CHEBI:29035"/>
    </cofactor>
    <cofactor evidence="10">
        <name>Co(2+)</name>
        <dbReference type="ChEBI" id="CHEBI:48828"/>
    </cofactor>
    <text evidence="10">Binds 1 Mg(2+) ion per subunit. Can also utilize other divalent metal cations, such as Ca(2+), Mn(2+) and Co(2+).</text>
</comment>
<dbReference type="NCBIfam" id="TIGR00232">
    <property type="entry name" value="tktlase_bact"/>
    <property type="match status" value="1"/>
</dbReference>
<dbReference type="InterPro" id="IPR009014">
    <property type="entry name" value="Transketo_C/PFOR_II"/>
</dbReference>
<dbReference type="InterPro" id="IPR029061">
    <property type="entry name" value="THDP-binding"/>
</dbReference>
<evidence type="ECO:0000259" key="11">
    <source>
        <dbReference type="SMART" id="SM00861"/>
    </source>
</evidence>
<dbReference type="EC" id="2.2.1.1" evidence="3 9"/>
<dbReference type="EMBL" id="JAGINW010000001">
    <property type="protein sequence ID" value="MBP2330062.1"/>
    <property type="molecule type" value="Genomic_DNA"/>
</dbReference>